<evidence type="ECO:0000313" key="3">
    <source>
        <dbReference type="EMBL" id="GAA4430742.1"/>
    </source>
</evidence>
<keyword evidence="2" id="KW-0472">Membrane</keyword>
<accession>A0ABP8LLT8</accession>
<feature type="compositionally biased region" description="Polar residues" evidence="1">
    <location>
        <begin position="52"/>
        <end position="61"/>
    </location>
</feature>
<comment type="caution">
    <text evidence="3">The sequence shown here is derived from an EMBL/GenBank/DDBJ whole genome shotgun (WGS) entry which is preliminary data.</text>
</comment>
<name>A0ABP8LLT8_9BACT</name>
<organism evidence="3 4">
    <name type="scientific">Pontibacter saemangeumensis</name>
    <dbReference type="NCBI Taxonomy" id="1084525"/>
    <lineage>
        <taxon>Bacteria</taxon>
        <taxon>Pseudomonadati</taxon>
        <taxon>Bacteroidota</taxon>
        <taxon>Cytophagia</taxon>
        <taxon>Cytophagales</taxon>
        <taxon>Hymenobacteraceae</taxon>
        <taxon>Pontibacter</taxon>
    </lineage>
</organism>
<evidence type="ECO:0000256" key="2">
    <source>
        <dbReference type="SAM" id="Phobius"/>
    </source>
</evidence>
<keyword evidence="2" id="KW-0812">Transmembrane</keyword>
<dbReference type="Proteomes" id="UP001500552">
    <property type="component" value="Unassembled WGS sequence"/>
</dbReference>
<keyword evidence="2" id="KW-1133">Transmembrane helix</keyword>
<protein>
    <submittedName>
        <fullName evidence="3">Uncharacterized protein</fullName>
    </submittedName>
</protein>
<reference evidence="4" key="1">
    <citation type="journal article" date="2019" name="Int. J. Syst. Evol. Microbiol.">
        <title>The Global Catalogue of Microorganisms (GCM) 10K type strain sequencing project: providing services to taxonomists for standard genome sequencing and annotation.</title>
        <authorList>
            <consortium name="The Broad Institute Genomics Platform"/>
            <consortium name="The Broad Institute Genome Sequencing Center for Infectious Disease"/>
            <person name="Wu L."/>
            <person name="Ma J."/>
        </authorList>
    </citation>
    <scope>NUCLEOTIDE SEQUENCE [LARGE SCALE GENOMIC DNA]</scope>
    <source>
        <strain evidence="4">JCM 17926</strain>
    </source>
</reference>
<proteinExistence type="predicted"/>
<feature type="compositionally biased region" description="Low complexity" evidence="1">
    <location>
        <begin position="26"/>
        <end position="46"/>
    </location>
</feature>
<sequence length="141" mass="15830">MKPFWELTVYFKTSIKLNKIRQTMENNTSQNQSNSSNSTNTGNNSNKDNKNAQHGNKSQQDASVLTMLHPHDMSRTVESALHVFQGNHDKLPELMQDVGQIILKATRRFTTTQLILAAGAVTMGAILLARYSHGHDEYEEA</sequence>
<feature type="transmembrane region" description="Helical" evidence="2">
    <location>
        <begin position="114"/>
        <end position="132"/>
    </location>
</feature>
<gene>
    <name evidence="3" type="ORF">GCM10023188_17670</name>
</gene>
<evidence type="ECO:0000256" key="1">
    <source>
        <dbReference type="SAM" id="MobiDB-lite"/>
    </source>
</evidence>
<evidence type="ECO:0000313" key="4">
    <source>
        <dbReference type="Proteomes" id="UP001500552"/>
    </source>
</evidence>
<keyword evidence="4" id="KW-1185">Reference proteome</keyword>
<dbReference type="EMBL" id="BAABHC010000007">
    <property type="protein sequence ID" value="GAA4430742.1"/>
    <property type="molecule type" value="Genomic_DNA"/>
</dbReference>
<feature type="region of interest" description="Disordered" evidence="1">
    <location>
        <begin position="25"/>
        <end position="61"/>
    </location>
</feature>